<organism evidence="1 2">
    <name type="scientific">Anas platyrhynchos</name>
    <name type="common">Mallard</name>
    <name type="synonym">Anas boschas</name>
    <dbReference type="NCBI Taxonomy" id="8839"/>
    <lineage>
        <taxon>Eukaryota</taxon>
        <taxon>Metazoa</taxon>
        <taxon>Chordata</taxon>
        <taxon>Craniata</taxon>
        <taxon>Vertebrata</taxon>
        <taxon>Euteleostomi</taxon>
        <taxon>Archelosauria</taxon>
        <taxon>Archosauria</taxon>
        <taxon>Dinosauria</taxon>
        <taxon>Saurischia</taxon>
        <taxon>Theropoda</taxon>
        <taxon>Coelurosauria</taxon>
        <taxon>Aves</taxon>
        <taxon>Neognathae</taxon>
        <taxon>Galloanserae</taxon>
        <taxon>Anseriformes</taxon>
        <taxon>Anatidae</taxon>
        <taxon>Anatinae</taxon>
        <taxon>Anas</taxon>
    </lineage>
</organism>
<name>R0KMV0_ANAPL</name>
<keyword evidence="2" id="KW-1185">Reference proteome</keyword>
<dbReference type="Proteomes" id="UP000296049">
    <property type="component" value="Unassembled WGS sequence"/>
</dbReference>
<dbReference type="AlphaFoldDB" id="R0KMV0"/>
<accession>R0KMV0</accession>
<protein>
    <submittedName>
        <fullName evidence="1">Uncharacterized protein</fullName>
    </submittedName>
</protein>
<evidence type="ECO:0000313" key="1">
    <source>
        <dbReference type="EMBL" id="EOA94528.1"/>
    </source>
</evidence>
<evidence type="ECO:0000313" key="2">
    <source>
        <dbReference type="Proteomes" id="UP000296049"/>
    </source>
</evidence>
<dbReference type="EMBL" id="KB744720">
    <property type="protein sequence ID" value="EOA94528.1"/>
    <property type="molecule type" value="Genomic_DNA"/>
</dbReference>
<proteinExistence type="predicted"/>
<reference evidence="2" key="1">
    <citation type="journal article" date="2013" name="Nat. Genet.">
        <title>The duck genome and transcriptome provide insight into an avian influenza virus reservoir species.</title>
        <authorList>
            <person name="Huang Y."/>
            <person name="Li Y."/>
            <person name="Burt D.W."/>
            <person name="Chen H."/>
            <person name="Zhang Y."/>
            <person name="Qian W."/>
            <person name="Kim H."/>
            <person name="Gan S."/>
            <person name="Zhao Y."/>
            <person name="Li J."/>
            <person name="Yi K."/>
            <person name="Feng H."/>
            <person name="Zhu P."/>
            <person name="Li B."/>
            <person name="Liu Q."/>
            <person name="Fairley S."/>
            <person name="Magor K.E."/>
            <person name="Du Z."/>
            <person name="Hu X."/>
            <person name="Goodman L."/>
            <person name="Tafer H."/>
            <person name="Vignal A."/>
            <person name="Lee T."/>
            <person name="Kim K.W."/>
            <person name="Sheng Z."/>
            <person name="An Y."/>
            <person name="Searle S."/>
            <person name="Herrero J."/>
            <person name="Groenen M.A."/>
            <person name="Crooijmans R.P."/>
            <person name="Faraut T."/>
            <person name="Cai Q."/>
            <person name="Webster R.G."/>
            <person name="Aldridge J.R."/>
            <person name="Warren W.C."/>
            <person name="Bartschat S."/>
            <person name="Kehr S."/>
            <person name="Marz M."/>
            <person name="Stadler P.F."/>
            <person name="Smith J."/>
            <person name="Kraus R.H."/>
            <person name="Zhao Y."/>
            <person name="Ren L."/>
            <person name="Fei J."/>
            <person name="Morisson M."/>
            <person name="Kaiser P."/>
            <person name="Griffin D.K."/>
            <person name="Rao M."/>
            <person name="Pitel F."/>
            <person name="Wang J."/>
            <person name="Li N."/>
        </authorList>
    </citation>
    <scope>NUCLEOTIDE SEQUENCE [LARGE SCALE GENOMIC DNA]</scope>
</reference>
<sequence>MQAGVWRRGEGKMNDSTGYLDNKGRSCHFTYADTEVPYICVVFHFHKETTALQVAIKPYSCMLTESSKQKCLCTKMCRIMSEFIVQEEVQITFRTSCTAAQALMPAQTRELEHTATESGKVPADADVPPFGDDHQNLLGSSVPGQRTHFCSASLTWENYDKMVSKYVGSLWLKVVLCAGGLLENLSLGLALWLTSALVCASQHSEVSGSFATAITERESTLDLVLPSQRLNHEVVRTAKERFFFHPGRVAKEVAISNNMLKT</sequence>
<gene>
    <name evidence="1" type="ORF">Anapl_09182</name>
</gene>